<dbReference type="Gene3D" id="2.10.109.10">
    <property type="entry name" value="Umud Fragment, subunit A"/>
    <property type="match status" value="1"/>
</dbReference>
<dbReference type="InterPro" id="IPR001387">
    <property type="entry name" value="Cro/C1-type_HTH"/>
</dbReference>
<dbReference type="Pfam" id="PF01381">
    <property type="entry name" value="HTH_3"/>
    <property type="match status" value="1"/>
</dbReference>
<keyword evidence="2" id="KW-0238">DNA-binding</keyword>
<keyword evidence="7" id="KW-1185">Reference proteome</keyword>
<dbReference type="SUPFAM" id="SSF51306">
    <property type="entry name" value="LexA/Signal peptidase"/>
    <property type="match status" value="1"/>
</dbReference>
<accession>A0A242K441</accession>
<evidence type="ECO:0000256" key="2">
    <source>
        <dbReference type="ARBA" id="ARBA00023125"/>
    </source>
</evidence>
<keyword evidence="3" id="KW-0804">Transcription</keyword>
<sequence length="241" mass="27319">MNVGERMKARRKQLGISADDVAKKLGVSRSTIFRYEKGDIEKLPTNIMDDLSDILKTTPAYLMGWSDVPSMNNEIIDVSKLVNIVHELEPERKEKIYRFAEQQLNEQNGIVNLDKHSQNKKIVNGRSTAAGFPIDGDTEDKEASIMIIDQTEIPSDADEIVTIAGDSMEPDYPQGSQVFIHYQPEVEEGEIAIVAIKDEGVTCKKVYYDFDEKKIILESINEEYKDMVYPMDEIRVIGKVL</sequence>
<feature type="domain" description="HTH cro/C1-type" evidence="4">
    <location>
        <begin position="7"/>
        <end position="62"/>
    </location>
</feature>
<gene>
    <name evidence="6" type="ORF">A5888_001653</name>
    <name evidence="5" type="ORF">A5888_003161</name>
</gene>
<protein>
    <recommendedName>
        <fullName evidence="4">HTH cro/C1-type domain-containing protein</fullName>
    </recommendedName>
</protein>
<dbReference type="GO" id="GO:0003677">
    <property type="term" value="F:DNA binding"/>
    <property type="evidence" value="ECO:0007669"/>
    <property type="project" value="UniProtKB-KW"/>
</dbReference>
<organism evidence="5">
    <name type="scientific">Candidatus Enterococcus clewellii</name>
    <dbReference type="NCBI Taxonomy" id="1834193"/>
    <lineage>
        <taxon>Bacteria</taxon>
        <taxon>Bacillati</taxon>
        <taxon>Bacillota</taxon>
        <taxon>Bacilli</taxon>
        <taxon>Lactobacillales</taxon>
        <taxon>Enterococcaceae</taxon>
        <taxon>Enterococcus</taxon>
    </lineage>
</organism>
<reference evidence="6" key="3">
    <citation type="submission" date="2024-03" db="EMBL/GenBank/DDBJ databases">
        <title>The Genome Sequence of Enterococcus sp. DIV0242b.</title>
        <authorList>
            <consortium name="The Broad Institute Genomics Platform"/>
            <consortium name="The Broad Institute Microbial Omics Core"/>
            <consortium name="The Broad Institute Genomic Center for Infectious Diseases"/>
            <person name="Earl A."/>
            <person name="Manson A."/>
            <person name="Gilmore M."/>
            <person name="Schwartman J."/>
            <person name="Shea T."/>
            <person name="Abouelleil A."/>
            <person name="Cao P."/>
            <person name="Chapman S."/>
            <person name="Cusick C."/>
            <person name="Young S."/>
            <person name="Neafsey D."/>
            <person name="Nusbaum C."/>
            <person name="Birren B."/>
        </authorList>
    </citation>
    <scope>NUCLEOTIDE SEQUENCE</scope>
    <source>
        <strain evidence="6">9E7_DIV0242</strain>
    </source>
</reference>
<dbReference type="SUPFAM" id="SSF47413">
    <property type="entry name" value="lambda repressor-like DNA-binding domains"/>
    <property type="match status" value="1"/>
</dbReference>
<reference evidence="6" key="2">
    <citation type="submission" date="2017-05" db="EMBL/GenBank/DDBJ databases">
        <authorList>
            <consortium name="The Broad Institute Genomics Platform"/>
            <consortium name="The Broad Institute Genomic Center for Infectious Diseases"/>
            <person name="Earl A."/>
            <person name="Manson A."/>
            <person name="Schwartman J."/>
            <person name="Gilmore M."/>
            <person name="Abouelleil A."/>
            <person name="Cao P."/>
            <person name="Chapman S."/>
            <person name="Cusick C."/>
            <person name="Shea T."/>
            <person name="Young S."/>
            <person name="Neafsey D."/>
            <person name="Nusbaum C."/>
            <person name="Birren B."/>
        </authorList>
    </citation>
    <scope>NUCLEOTIDE SEQUENCE</scope>
    <source>
        <strain evidence="6">9E7_DIV0242</strain>
    </source>
</reference>
<dbReference type="SMART" id="SM00530">
    <property type="entry name" value="HTH_XRE"/>
    <property type="match status" value="1"/>
</dbReference>
<dbReference type="EMBL" id="NGMM01000005">
    <property type="protein sequence ID" value="OTP13683.1"/>
    <property type="molecule type" value="Genomic_DNA"/>
</dbReference>
<dbReference type="InterPro" id="IPR039418">
    <property type="entry name" value="LexA-like"/>
</dbReference>
<dbReference type="CDD" id="cd00093">
    <property type="entry name" value="HTH_XRE"/>
    <property type="match status" value="1"/>
</dbReference>
<dbReference type="PANTHER" id="PTHR40661:SF1">
    <property type="entry name" value="HTH CRO_C1-TYPE DOMAIN-CONTAINING PROTEIN"/>
    <property type="match status" value="1"/>
</dbReference>
<reference evidence="5" key="1">
    <citation type="submission" date="2017-05" db="EMBL/GenBank/DDBJ databases">
        <title>The Genome Sequence of Enterococcus sp. 9E7_DIV0242.</title>
        <authorList>
            <consortium name="The Broad Institute Genomics Platform"/>
            <consortium name="The Broad Institute Genomic Center for Infectious Diseases"/>
            <person name="Earl A."/>
            <person name="Manson A."/>
            <person name="Schwartman J."/>
            <person name="Gilmore M."/>
            <person name="Abouelleil A."/>
            <person name="Cao P."/>
            <person name="Chapman S."/>
            <person name="Cusick C."/>
            <person name="Shea T."/>
            <person name="Young S."/>
            <person name="Neafsey D."/>
            <person name="Nusbaum C."/>
            <person name="Birren B."/>
        </authorList>
    </citation>
    <scope>NUCLEOTIDE SEQUENCE [LARGE SCALE GENOMIC DNA]</scope>
    <source>
        <strain evidence="5">9E7_DIV0242</strain>
    </source>
</reference>
<evidence type="ECO:0000256" key="3">
    <source>
        <dbReference type="ARBA" id="ARBA00023163"/>
    </source>
</evidence>
<dbReference type="Pfam" id="PF00717">
    <property type="entry name" value="Peptidase_S24"/>
    <property type="match status" value="1"/>
</dbReference>
<keyword evidence="1" id="KW-0805">Transcription regulation</keyword>
<evidence type="ECO:0000313" key="7">
    <source>
        <dbReference type="Proteomes" id="UP000195141"/>
    </source>
</evidence>
<dbReference type="EMBL" id="CP147247">
    <property type="protein sequence ID" value="WYJ89925.1"/>
    <property type="molecule type" value="Genomic_DNA"/>
</dbReference>
<dbReference type="AlphaFoldDB" id="A0A242K441"/>
<proteinExistence type="predicted"/>
<dbReference type="PROSITE" id="PS50943">
    <property type="entry name" value="HTH_CROC1"/>
    <property type="match status" value="1"/>
</dbReference>
<dbReference type="InterPro" id="IPR036286">
    <property type="entry name" value="LexA/Signal_pep-like_sf"/>
</dbReference>
<name>A0A242K441_9ENTE</name>
<dbReference type="InterPro" id="IPR010982">
    <property type="entry name" value="Lambda_DNA-bd_dom_sf"/>
</dbReference>
<dbReference type="Proteomes" id="UP000195141">
    <property type="component" value="Chromosome"/>
</dbReference>
<evidence type="ECO:0000313" key="6">
    <source>
        <dbReference type="EMBL" id="WYJ89925.1"/>
    </source>
</evidence>
<evidence type="ECO:0000256" key="1">
    <source>
        <dbReference type="ARBA" id="ARBA00023015"/>
    </source>
</evidence>
<dbReference type="InterPro" id="IPR015927">
    <property type="entry name" value="Peptidase_S24_S26A/B/C"/>
</dbReference>
<dbReference type="CDD" id="cd06529">
    <property type="entry name" value="S24_LexA-like"/>
    <property type="match status" value="1"/>
</dbReference>
<dbReference type="RefSeq" id="WP_086350157.1">
    <property type="nucleotide sequence ID" value="NZ_CP147247.1"/>
</dbReference>
<evidence type="ECO:0000313" key="5">
    <source>
        <dbReference type="EMBL" id="OTP13683.1"/>
    </source>
</evidence>
<evidence type="ECO:0000259" key="4">
    <source>
        <dbReference type="PROSITE" id="PS50943"/>
    </source>
</evidence>
<dbReference type="PANTHER" id="PTHR40661">
    <property type="match status" value="1"/>
</dbReference>
<dbReference type="Gene3D" id="1.10.260.40">
    <property type="entry name" value="lambda repressor-like DNA-binding domains"/>
    <property type="match status" value="1"/>
</dbReference>
<dbReference type="OrthoDB" id="2475196at2"/>